<sequence length="140" mass="15254">MTTRVSLPHRLIAPVAVAGAGALACVAVWFADPTTSGGIIPVCPSKFLLGINCPGCGSSRMLYSLLHGDIPAAVHYNALALLALVVLLGTYVFWARDRVRDQRTRRWYQRHRAPQVVLALVLGWLVVRNIPVAPFTSLRV</sequence>
<accession>A0A366DVJ8</accession>
<keyword evidence="3" id="KW-1185">Reference proteome</keyword>
<name>A0A366DVJ8_9NOCA</name>
<dbReference type="RefSeq" id="WP_067501406.1">
    <property type="nucleotide sequence ID" value="NZ_QNRE01000002.1"/>
</dbReference>
<keyword evidence="1" id="KW-1133">Transmembrane helix</keyword>
<feature type="transmembrane region" description="Helical" evidence="1">
    <location>
        <begin position="74"/>
        <end position="95"/>
    </location>
</feature>
<reference evidence="2 3" key="1">
    <citation type="submission" date="2018-06" db="EMBL/GenBank/DDBJ databases">
        <title>Genomic Encyclopedia of Type Strains, Phase IV (KMG-IV): sequencing the most valuable type-strain genomes for metagenomic binning, comparative biology and taxonomic classification.</title>
        <authorList>
            <person name="Goeker M."/>
        </authorList>
    </citation>
    <scope>NUCLEOTIDE SEQUENCE [LARGE SCALE GENOMIC DNA]</scope>
    <source>
        <strain evidence="2 3">DSM 44599</strain>
    </source>
</reference>
<evidence type="ECO:0000256" key="1">
    <source>
        <dbReference type="SAM" id="Phobius"/>
    </source>
</evidence>
<dbReference type="InterPro" id="IPR021215">
    <property type="entry name" value="DUF2752"/>
</dbReference>
<dbReference type="PROSITE" id="PS51257">
    <property type="entry name" value="PROKAR_LIPOPROTEIN"/>
    <property type="match status" value="1"/>
</dbReference>
<evidence type="ECO:0000313" key="3">
    <source>
        <dbReference type="Proteomes" id="UP000252586"/>
    </source>
</evidence>
<protein>
    <submittedName>
        <fullName evidence="2">Uncharacterized protein DUF2752</fullName>
    </submittedName>
</protein>
<organism evidence="2 3">
    <name type="scientific">Nocardia puris</name>
    <dbReference type="NCBI Taxonomy" id="208602"/>
    <lineage>
        <taxon>Bacteria</taxon>
        <taxon>Bacillati</taxon>
        <taxon>Actinomycetota</taxon>
        <taxon>Actinomycetes</taxon>
        <taxon>Mycobacteriales</taxon>
        <taxon>Nocardiaceae</taxon>
        <taxon>Nocardia</taxon>
    </lineage>
</organism>
<feature type="transmembrane region" description="Helical" evidence="1">
    <location>
        <begin position="116"/>
        <end position="135"/>
    </location>
</feature>
<dbReference type="Proteomes" id="UP000252586">
    <property type="component" value="Unassembled WGS sequence"/>
</dbReference>
<evidence type="ECO:0000313" key="2">
    <source>
        <dbReference type="EMBL" id="RBO94097.1"/>
    </source>
</evidence>
<proteinExistence type="predicted"/>
<comment type="caution">
    <text evidence="2">The sequence shown here is derived from an EMBL/GenBank/DDBJ whole genome shotgun (WGS) entry which is preliminary data.</text>
</comment>
<gene>
    <name evidence="2" type="ORF">DFR74_102519</name>
</gene>
<dbReference type="EMBL" id="QNRE01000002">
    <property type="protein sequence ID" value="RBO94097.1"/>
    <property type="molecule type" value="Genomic_DNA"/>
</dbReference>
<dbReference type="STRING" id="1210090.GCA_001613185_00104"/>
<dbReference type="Pfam" id="PF10825">
    <property type="entry name" value="DUF2752"/>
    <property type="match status" value="1"/>
</dbReference>
<feature type="transmembrane region" description="Helical" evidence="1">
    <location>
        <begin position="12"/>
        <end position="31"/>
    </location>
</feature>
<keyword evidence="1" id="KW-0812">Transmembrane</keyword>
<keyword evidence="1" id="KW-0472">Membrane</keyword>
<dbReference type="AlphaFoldDB" id="A0A366DVJ8"/>